<feature type="coiled-coil region" evidence="2">
    <location>
        <begin position="46"/>
        <end position="73"/>
    </location>
</feature>
<sequence length="79" mass="8846">MADMDSENRDSETQMQNNSGDDARTEFNAAVEELLNTIQNKFAGVSSEIFAKLDDMSSRLDKLEAELRENNSKDNSSKP</sequence>
<dbReference type="VEuPathDB" id="FungiDB:CCM_01378"/>
<proteinExistence type="inferred from homology"/>
<evidence type="ECO:0000256" key="3">
    <source>
        <dbReference type="SAM" id="MobiDB-lite"/>
    </source>
</evidence>
<protein>
    <submittedName>
        <fullName evidence="4">Heat shock factor binding 1</fullName>
    </submittedName>
</protein>
<evidence type="ECO:0000313" key="5">
    <source>
        <dbReference type="Proteomes" id="UP000323067"/>
    </source>
</evidence>
<dbReference type="GO" id="GO:0070370">
    <property type="term" value="P:cellular heat acclimation"/>
    <property type="evidence" value="ECO:0007669"/>
    <property type="project" value="TreeGrafter"/>
</dbReference>
<dbReference type="InterPro" id="IPR009643">
    <property type="entry name" value="HS1-bd"/>
</dbReference>
<reference evidence="4 5" key="1">
    <citation type="journal article" date="2017" name="BMC Genomics">
        <title>Chromosome level assembly and secondary metabolite potential of the parasitic fungus Cordyceps militaris.</title>
        <authorList>
            <person name="Kramer G.J."/>
            <person name="Nodwell J.R."/>
        </authorList>
    </citation>
    <scope>NUCLEOTIDE SEQUENCE [LARGE SCALE GENOMIC DNA]</scope>
    <source>
        <strain evidence="4 5">ATCC 34164</strain>
    </source>
</reference>
<dbReference type="VEuPathDB" id="FungiDB:A9K55_004955"/>
<dbReference type="PANTHER" id="PTHR19424:SF0">
    <property type="entry name" value="HEAT SHOCK FACTOR BINDING PROTEIN 1"/>
    <property type="match status" value="1"/>
</dbReference>
<dbReference type="PANTHER" id="PTHR19424">
    <property type="entry name" value="HEAT SHOCK FACTOR BINDING PROTEIN 1"/>
    <property type="match status" value="1"/>
</dbReference>
<keyword evidence="2" id="KW-0175">Coiled coil</keyword>
<dbReference type="Proteomes" id="UP000323067">
    <property type="component" value="Chromosome v"/>
</dbReference>
<evidence type="ECO:0000313" key="4">
    <source>
        <dbReference type="EMBL" id="ATY64067.1"/>
    </source>
</evidence>
<dbReference type="Gene3D" id="1.20.5.430">
    <property type="match status" value="1"/>
</dbReference>
<dbReference type="GO" id="GO:0005634">
    <property type="term" value="C:nucleus"/>
    <property type="evidence" value="ECO:0007669"/>
    <property type="project" value="TreeGrafter"/>
</dbReference>
<dbReference type="EMBL" id="CP023325">
    <property type="protein sequence ID" value="ATY64067.1"/>
    <property type="molecule type" value="Genomic_DNA"/>
</dbReference>
<dbReference type="OrthoDB" id="4159489at2759"/>
<gene>
    <name evidence="4" type="ORF">A9K55_004955</name>
</gene>
<dbReference type="AlphaFoldDB" id="A0A2H4SLT1"/>
<keyword evidence="4" id="KW-0346">Stress response</keyword>
<organism evidence="4 5">
    <name type="scientific">Cordyceps militaris</name>
    <name type="common">Caterpillar fungus</name>
    <name type="synonym">Clavaria militaris</name>
    <dbReference type="NCBI Taxonomy" id="73501"/>
    <lineage>
        <taxon>Eukaryota</taxon>
        <taxon>Fungi</taxon>
        <taxon>Dikarya</taxon>
        <taxon>Ascomycota</taxon>
        <taxon>Pezizomycotina</taxon>
        <taxon>Sordariomycetes</taxon>
        <taxon>Hypocreomycetidae</taxon>
        <taxon>Hypocreales</taxon>
        <taxon>Cordycipitaceae</taxon>
        <taxon>Cordyceps</taxon>
    </lineage>
</organism>
<accession>A0A2H4SLT1</accession>
<evidence type="ECO:0000256" key="1">
    <source>
        <dbReference type="ARBA" id="ARBA00006349"/>
    </source>
</evidence>
<feature type="compositionally biased region" description="Basic and acidic residues" evidence="3">
    <location>
        <begin position="1"/>
        <end position="12"/>
    </location>
</feature>
<dbReference type="Pfam" id="PF06825">
    <property type="entry name" value="HSBP1"/>
    <property type="match status" value="1"/>
</dbReference>
<feature type="region of interest" description="Disordered" evidence="3">
    <location>
        <begin position="1"/>
        <end position="26"/>
    </location>
</feature>
<name>A0A2H4SLT1_CORMI</name>
<dbReference type="GO" id="GO:0005829">
    <property type="term" value="C:cytosol"/>
    <property type="evidence" value="ECO:0007669"/>
    <property type="project" value="TreeGrafter"/>
</dbReference>
<dbReference type="GO" id="GO:0003714">
    <property type="term" value="F:transcription corepressor activity"/>
    <property type="evidence" value="ECO:0007669"/>
    <property type="project" value="InterPro"/>
</dbReference>
<comment type="similarity">
    <text evidence="1">Belongs to the HSBP1 family.</text>
</comment>
<evidence type="ECO:0000256" key="2">
    <source>
        <dbReference type="SAM" id="Coils"/>
    </source>
</evidence>